<dbReference type="PROSITE" id="PS50191">
    <property type="entry name" value="CRAL_TRIO"/>
    <property type="match status" value="1"/>
</dbReference>
<dbReference type="SMR" id="A0A803NB85"/>
<dbReference type="InterPro" id="IPR001251">
    <property type="entry name" value="CRAL-TRIO_dom"/>
</dbReference>
<dbReference type="InterPro" id="IPR011074">
    <property type="entry name" value="CRAL/TRIO_N_dom"/>
</dbReference>
<dbReference type="SUPFAM" id="SSF46938">
    <property type="entry name" value="CRAL/TRIO N-terminal domain"/>
    <property type="match status" value="1"/>
</dbReference>
<dbReference type="OMA" id="NHYSANR"/>
<evidence type="ECO:0000313" key="3">
    <source>
        <dbReference type="Proteomes" id="UP000596660"/>
    </source>
</evidence>
<dbReference type="EnsemblPlants" id="AUR62043313-RA">
    <property type="protein sequence ID" value="AUR62043313-RA:cds"/>
    <property type="gene ID" value="AUR62043313"/>
</dbReference>
<proteinExistence type="predicted"/>
<dbReference type="InterPro" id="IPR036865">
    <property type="entry name" value="CRAL-TRIO_dom_sf"/>
</dbReference>
<evidence type="ECO:0000259" key="1">
    <source>
        <dbReference type="PROSITE" id="PS50191"/>
    </source>
</evidence>
<reference evidence="2" key="2">
    <citation type="submission" date="2021-03" db="UniProtKB">
        <authorList>
            <consortium name="EnsemblPlants"/>
        </authorList>
    </citation>
    <scope>IDENTIFICATION</scope>
</reference>
<dbReference type="SUPFAM" id="SSF52087">
    <property type="entry name" value="CRAL/TRIO domain"/>
    <property type="match status" value="1"/>
</dbReference>
<dbReference type="Gramene" id="AUR62043313-RA">
    <property type="protein sequence ID" value="AUR62043313-RA:cds"/>
    <property type="gene ID" value="AUR62043313"/>
</dbReference>
<dbReference type="Pfam" id="PF00650">
    <property type="entry name" value="CRAL_TRIO"/>
    <property type="match status" value="1"/>
</dbReference>
<dbReference type="SMART" id="SM00516">
    <property type="entry name" value="SEC14"/>
    <property type="match status" value="1"/>
</dbReference>
<gene>
    <name evidence="2" type="primary">LOC110698662</name>
</gene>
<dbReference type="CDD" id="cd00170">
    <property type="entry name" value="SEC14"/>
    <property type="match status" value="1"/>
</dbReference>
<accession>A0A803NB85</accession>
<protein>
    <recommendedName>
        <fullName evidence="1">CRAL-TRIO domain-containing protein</fullName>
    </recommendedName>
</protein>
<organism evidence="2 3">
    <name type="scientific">Chenopodium quinoa</name>
    <name type="common">Quinoa</name>
    <dbReference type="NCBI Taxonomy" id="63459"/>
    <lineage>
        <taxon>Eukaryota</taxon>
        <taxon>Viridiplantae</taxon>
        <taxon>Streptophyta</taxon>
        <taxon>Embryophyta</taxon>
        <taxon>Tracheophyta</taxon>
        <taxon>Spermatophyta</taxon>
        <taxon>Magnoliopsida</taxon>
        <taxon>eudicotyledons</taxon>
        <taxon>Gunneridae</taxon>
        <taxon>Pentapetalae</taxon>
        <taxon>Caryophyllales</taxon>
        <taxon>Chenopodiaceae</taxon>
        <taxon>Chenopodioideae</taxon>
        <taxon>Atripliceae</taxon>
        <taxon>Chenopodium</taxon>
    </lineage>
</organism>
<dbReference type="InterPro" id="IPR036273">
    <property type="entry name" value="CRAL/TRIO_N_dom_sf"/>
</dbReference>
<keyword evidence="3" id="KW-1185">Reference proteome</keyword>
<dbReference type="PANTHER" id="PTHR46277:SF19">
    <property type="entry name" value="RANDOM SLUG PROTEIN 5-LIKE"/>
    <property type="match status" value="1"/>
</dbReference>
<name>A0A803NB85_CHEQI</name>
<dbReference type="Gene3D" id="3.40.525.10">
    <property type="entry name" value="CRAL-TRIO lipid binding domain"/>
    <property type="match status" value="1"/>
</dbReference>
<dbReference type="OrthoDB" id="1434354at2759"/>
<dbReference type="PANTHER" id="PTHR46277">
    <property type="entry name" value="OS03G0850700 PROTEIN"/>
    <property type="match status" value="1"/>
</dbReference>
<sequence>MQTHEAIIHDDEIPEIKSERVHQNYNNNSGKEIKDNSMEQHKVSLMRTLVDRRDPLAKEADDLMLRRFLRARDLDVEKAAGLFLRYLKWRRTFVPNGFISEKEIEYDLGHKKMFLQGFDKQGRPINVVLGSKHFQNPKPGGLDDFKRFCVYSLDKICSRIPPGQEKYLGIADLQGWGYSNSDVRAYIGVLTLLQECYPERLGKMLIVHAPRIFMTVWKIICPFIDAKTKTKMVFVENRHLKSTLLEHIDESQLPDIYGGKLPLVPIQDA</sequence>
<feature type="domain" description="CRAL-TRIO" evidence="1">
    <location>
        <begin position="101"/>
        <end position="265"/>
    </location>
</feature>
<reference evidence="2" key="1">
    <citation type="journal article" date="2017" name="Nature">
        <title>The genome of Chenopodium quinoa.</title>
        <authorList>
            <person name="Jarvis D.E."/>
            <person name="Ho Y.S."/>
            <person name="Lightfoot D.J."/>
            <person name="Schmoeckel S.M."/>
            <person name="Li B."/>
            <person name="Borm T.J.A."/>
            <person name="Ohyanagi H."/>
            <person name="Mineta K."/>
            <person name="Michell C.T."/>
            <person name="Saber N."/>
            <person name="Kharbatia N.M."/>
            <person name="Rupper R.R."/>
            <person name="Sharp A.R."/>
            <person name="Dally N."/>
            <person name="Boughton B.A."/>
            <person name="Woo Y.H."/>
            <person name="Gao G."/>
            <person name="Schijlen E.G.W.M."/>
            <person name="Guo X."/>
            <person name="Momin A.A."/>
            <person name="Negrao S."/>
            <person name="Al-Babili S."/>
            <person name="Gehring C."/>
            <person name="Roessner U."/>
            <person name="Jung C."/>
            <person name="Murphy K."/>
            <person name="Arold S.T."/>
            <person name="Gojobori T."/>
            <person name="van der Linden C.G."/>
            <person name="van Loo E.N."/>
            <person name="Jellen E.N."/>
            <person name="Maughan P.J."/>
            <person name="Tester M."/>
        </authorList>
    </citation>
    <scope>NUCLEOTIDE SEQUENCE [LARGE SCALE GENOMIC DNA]</scope>
    <source>
        <strain evidence="2">cv. PI 614886</strain>
    </source>
</reference>
<dbReference type="SMART" id="SM01100">
    <property type="entry name" value="CRAL_TRIO_N"/>
    <property type="match status" value="1"/>
</dbReference>
<dbReference type="AlphaFoldDB" id="A0A803NB85"/>
<evidence type="ECO:0000313" key="2">
    <source>
        <dbReference type="EnsemblPlants" id="AUR62043313-RA:cds"/>
    </source>
</evidence>
<dbReference type="Proteomes" id="UP000596660">
    <property type="component" value="Unplaced"/>
</dbReference>